<dbReference type="InterPro" id="IPR003130">
    <property type="entry name" value="GED"/>
</dbReference>
<feature type="region of interest" description="Disordered" evidence="5">
    <location>
        <begin position="218"/>
        <end position="239"/>
    </location>
</feature>
<dbReference type="InterPro" id="IPR020850">
    <property type="entry name" value="GED_dom"/>
</dbReference>
<gene>
    <name evidence="8" type="ORF">BOX15_Mlig002684g1</name>
</gene>
<evidence type="ECO:0000259" key="7">
    <source>
        <dbReference type="PROSITE" id="PS51388"/>
    </source>
</evidence>
<dbReference type="GO" id="GO:0005737">
    <property type="term" value="C:cytoplasm"/>
    <property type="evidence" value="ECO:0007669"/>
    <property type="project" value="TreeGrafter"/>
</dbReference>
<dbReference type="GO" id="GO:0098793">
    <property type="term" value="C:presynapse"/>
    <property type="evidence" value="ECO:0007669"/>
    <property type="project" value="GOC"/>
</dbReference>
<dbReference type="Pfam" id="PF00169">
    <property type="entry name" value="PH"/>
    <property type="match status" value="1"/>
</dbReference>
<dbReference type="GO" id="GO:0003924">
    <property type="term" value="F:GTPase activity"/>
    <property type="evidence" value="ECO:0007669"/>
    <property type="project" value="InterPro"/>
</dbReference>
<evidence type="ECO:0000256" key="2">
    <source>
        <dbReference type="ARBA" id="ARBA00022741"/>
    </source>
</evidence>
<sequence>MAFETIVKKQIARMKEPTLKCVDMVVEELINVVHRCTTKMSSYPHLQEAVESIVTNRIREQESKTKTQLMLLVDVQLAYMNTNHEDFIGFANAQQGADTSRKERLGNQVIRKGYLTLNNVSMMRGGSKELWFVLTAESLSWFKDEEEREKRYMLPLGGLKIRDGESRLFGKKNVFVLFNSEGRNTYKDYKYLELAAETADEVDSWKASFLRAGVYPERETKENEELEQDTSGSTDPQMERQVETIRNLVESYMRIVDKTQRDVVPKTVIHLIVNELKDFLKTSMLASLYGGYDQNQLMNESPEEAAKREETLRIYKATKDALKILSEVSAGTSYTPTPPPVRDDWIQPDHHPPPHPPSHPPSNPPGGGGGGTNSGPGGMAPSPAHGRRTPVQQRPAPPPPGGRQGPPSRPAPTVPGGGHGFARPPGPPPPSGQQPGGLPPPMVPQRASSPGPEKPSGNFSAFGQQAQQAQQTAQQAQQAAQQAQQAHATYQAARPYIDAAAPYAQAAGKAAKSAADAIFSM</sequence>
<dbReference type="OrthoDB" id="5061070at2759"/>
<dbReference type="Pfam" id="PF01031">
    <property type="entry name" value="Dynamin_M"/>
    <property type="match status" value="1"/>
</dbReference>
<dbReference type="InterPro" id="IPR001849">
    <property type="entry name" value="PH_domain"/>
</dbReference>
<feature type="domain" description="PH" evidence="6">
    <location>
        <begin position="108"/>
        <end position="214"/>
    </location>
</feature>
<feature type="compositionally biased region" description="Low complexity" evidence="5">
    <location>
        <begin position="464"/>
        <end position="490"/>
    </location>
</feature>
<dbReference type="Gene3D" id="1.20.120.1240">
    <property type="entry name" value="Dynamin, middle domain"/>
    <property type="match status" value="1"/>
</dbReference>
<organism evidence="8 9">
    <name type="scientific">Macrostomum lignano</name>
    <dbReference type="NCBI Taxonomy" id="282301"/>
    <lineage>
        <taxon>Eukaryota</taxon>
        <taxon>Metazoa</taxon>
        <taxon>Spiralia</taxon>
        <taxon>Lophotrochozoa</taxon>
        <taxon>Platyhelminthes</taxon>
        <taxon>Rhabditophora</taxon>
        <taxon>Macrostomorpha</taxon>
        <taxon>Macrostomida</taxon>
        <taxon>Macrostomidae</taxon>
        <taxon>Macrostomum</taxon>
    </lineage>
</organism>
<dbReference type="STRING" id="282301.A0A267ERR2"/>
<dbReference type="CDD" id="cd01256">
    <property type="entry name" value="PH_dynamin"/>
    <property type="match status" value="1"/>
</dbReference>
<dbReference type="SUPFAM" id="SSF50729">
    <property type="entry name" value="PH domain-like"/>
    <property type="match status" value="1"/>
</dbReference>
<proteinExistence type="predicted"/>
<keyword evidence="2" id="KW-0547">Nucleotide-binding</keyword>
<dbReference type="Pfam" id="PF02212">
    <property type="entry name" value="GED"/>
    <property type="match status" value="1"/>
</dbReference>
<dbReference type="GO" id="GO:0031623">
    <property type="term" value="P:receptor internalization"/>
    <property type="evidence" value="ECO:0007669"/>
    <property type="project" value="TreeGrafter"/>
</dbReference>
<dbReference type="GO" id="GO:0005886">
    <property type="term" value="C:plasma membrane"/>
    <property type="evidence" value="ECO:0007669"/>
    <property type="project" value="TreeGrafter"/>
</dbReference>
<comment type="caution">
    <text evidence="8">The sequence shown here is derived from an EMBL/GenBank/DDBJ whole genome shotgun (WGS) entry which is preliminary data.</text>
</comment>
<evidence type="ECO:0000256" key="4">
    <source>
        <dbReference type="ARBA" id="ARBA00023134"/>
    </source>
</evidence>
<protein>
    <recommendedName>
        <fullName evidence="1">dynamin GTPase</fullName>
        <ecNumber evidence="1">3.6.5.5</ecNumber>
    </recommendedName>
</protein>
<feature type="region of interest" description="Disordered" evidence="5">
    <location>
        <begin position="330"/>
        <end position="490"/>
    </location>
</feature>
<dbReference type="Gene3D" id="2.30.29.30">
    <property type="entry name" value="Pleckstrin-homology domain (PH domain)/Phosphotyrosine-binding domain (PTB)"/>
    <property type="match status" value="1"/>
</dbReference>
<keyword evidence="4" id="KW-0342">GTP-binding</keyword>
<dbReference type="GO" id="GO:0005525">
    <property type="term" value="F:GTP binding"/>
    <property type="evidence" value="ECO:0007669"/>
    <property type="project" value="UniProtKB-KW"/>
</dbReference>
<dbReference type="PANTHER" id="PTHR11566">
    <property type="entry name" value="DYNAMIN"/>
    <property type="match status" value="1"/>
</dbReference>
<feature type="domain" description="GED" evidence="7">
    <location>
        <begin position="242"/>
        <end position="333"/>
    </location>
</feature>
<evidence type="ECO:0000256" key="3">
    <source>
        <dbReference type="ARBA" id="ARBA00022801"/>
    </source>
</evidence>
<dbReference type="InterPro" id="IPR011993">
    <property type="entry name" value="PH-like_dom_sf"/>
</dbReference>
<feature type="compositionally biased region" description="Pro residues" evidence="5">
    <location>
        <begin position="395"/>
        <end position="413"/>
    </location>
</feature>
<feature type="compositionally biased region" description="Gly residues" evidence="5">
    <location>
        <begin position="365"/>
        <end position="378"/>
    </location>
</feature>
<feature type="compositionally biased region" description="Basic and acidic residues" evidence="5">
    <location>
        <begin position="341"/>
        <end position="352"/>
    </location>
</feature>
<dbReference type="EC" id="3.6.5.5" evidence="1"/>
<dbReference type="PROSITE" id="PS51388">
    <property type="entry name" value="GED"/>
    <property type="match status" value="1"/>
</dbReference>
<dbReference type="SMART" id="SM00233">
    <property type="entry name" value="PH"/>
    <property type="match status" value="1"/>
</dbReference>
<dbReference type="AlphaFoldDB" id="A0A267ERR2"/>
<feature type="compositionally biased region" description="Pro residues" evidence="5">
    <location>
        <begin position="354"/>
        <end position="364"/>
    </location>
</feature>
<evidence type="ECO:0000313" key="9">
    <source>
        <dbReference type="Proteomes" id="UP000215902"/>
    </source>
</evidence>
<dbReference type="Proteomes" id="UP000215902">
    <property type="component" value="Unassembled WGS sequence"/>
</dbReference>
<dbReference type="SMART" id="SM00302">
    <property type="entry name" value="GED"/>
    <property type="match status" value="1"/>
</dbReference>
<dbReference type="PROSITE" id="PS50003">
    <property type="entry name" value="PH_DOMAIN"/>
    <property type="match status" value="1"/>
</dbReference>
<dbReference type="GO" id="GO:0008017">
    <property type="term" value="F:microtubule binding"/>
    <property type="evidence" value="ECO:0007669"/>
    <property type="project" value="TreeGrafter"/>
</dbReference>
<dbReference type="PANTHER" id="PTHR11566:SF212">
    <property type="entry name" value="DYNAMIN"/>
    <property type="match status" value="1"/>
</dbReference>
<evidence type="ECO:0000256" key="5">
    <source>
        <dbReference type="SAM" id="MobiDB-lite"/>
    </source>
</evidence>
<name>A0A267ERR2_9PLAT</name>
<keyword evidence="3" id="KW-0378">Hydrolase</keyword>
<dbReference type="EMBL" id="NIVC01001832">
    <property type="protein sequence ID" value="PAA63567.1"/>
    <property type="molecule type" value="Genomic_DNA"/>
</dbReference>
<dbReference type="GO" id="GO:0005874">
    <property type="term" value="C:microtubule"/>
    <property type="evidence" value="ECO:0007669"/>
    <property type="project" value="TreeGrafter"/>
</dbReference>
<reference evidence="8 9" key="1">
    <citation type="submission" date="2017-06" db="EMBL/GenBank/DDBJ databases">
        <title>A platform for efficient transgenesis in Macrostomum lignano, a flatworm model organism for stem cell research.</title>
        <authorList>
            <person name="Berezikov E."/>
        </authorList>
    </citation>
    <scope>NUCLEOTIDE SEQUENCE [LARGE SCALE GENOMIC DNA]</scope>
    <source>
        <strain evidence="8">DV1</strain>
        <tissue evidence="8">Whole organism</tissue>
    </source>
</reference>
<evidence type="ECO:0000259" key="6">
    <source>
        <dbReference type="PROSITE" id="PS50003"/>
    </source>
</evidence>
<dbReference type="InterPro" id="IPR022812">
    <property type="entry name" value="Dynamin"/>
</dbReference>
<evidence type="ECO:0000256" key="1">
    <source>
        <dbReference type="ARBA" id="ARBA00011980"/>
    </source>
</evidence>
<keyword evidence="9" id="KW-1185">Reference proteome</keyword>
<accession>A0A267ERR2</accession>
<dbReference type="GO" id="GO:0016185">
    <property type="term" value="P:synaptic vesicle budding from presynaptic endocytic zone membrane"/>
    <property type="evidence" value="ECO:0007669"/>
    <property type="project" value="TreeGrafter"/>
</dbReference>
<feature type="compositionally biased region" description="Pro residues" evidence="5">
    <location>
        <begin position="424"/>
        <end position="443"/>
    </location>
</feature>
<dbReference type="InterPro" id="IPR000375">
    <property type="entry name" value="Dynamin_stalk"/>
</dbReference>
<evidence type="ECO:0000313" key="8">
    <source>
        <dbReference type="EMBL" id="PAA63567.1"/>
    </source>
</evidence>